<organism evidence="1 2">
    <name type="scientific">Pistacia integerrima</name>
    <dbReference type="NCBI Taxonomy" id="434235"/>
    <lineage>
        <taxon>Eukaryota</taxon>
        <taxon>Viridiplantae</taxon>
        <taxon>Streptophyta</taxon>
        <taxon>Embryophyta</taxon>
        <taxon>Tracheophyta</taxon>
        <taxon>Spermatophyta</taxon>
        <taxon>Magnoliopsida</taxon>
        <taxon>eudicotyledons</taxon>
        <taxon>Gunneridae</taxon>
        <taxon>Pentapetalae</taxon>
        <taxon>rosids</taxon>
        <taxon>malvids</taxon>
        <taxon>Sapindales</taxon>
        <taxon>Anacardiaceae</taxon>
        <taxon>Pistacia</taxon>
    </lineage>
</organism>
<keyword evidence="2" id="KW-1185">Reference proteome</keyword>
<sequence>MLLNPSLYPEIIALEMILDVQAIPSLNGLFNSGFLPLDSAQSHVKAILMKGSTRRGFLILHRYVISRKFFFLRPSSLMMRTRKEMFGEGEAIDEAIWDKVTGPLFEFIMSAMQSSTAHFNAIESAKLKMCCHISAWPLSDDASGVSIASVSLHL</sequence>
<proteinExistence type="predicted"/>
<evidence type="ECO:0000313" key="1">
    <source>
        <dbReference type="EMBL" id="KAJ0027727.1"/>
    </source>
</evidence>
<gene>
    <name evidence="1" type="ORF">Pint_35616</name>
</gene>
<comment type="caution">
    <text evidence="1">The sequence shown here is derived from an EMBL/GenBank/DDBJ whole genome shotgun (WGS) entry which is preliminary data.</text>
</comment>
<evidence type="ECO:0000313" key="2">
    <source>
        <dbReference type="Proteomes" id="UP001163603"/>
    </source>
</evidence>
<dbReference type="Proteomes" id="UP001163603">
    <property type="component" value="Chromosome 9"/>
</dbReference>
<name>A0ACC0XZZ6_9ROSI</name>
<protein>
    <submittedName>
        <fullName evidence="1">Uncharacterized protein</fullName>
    </submittedName>
</protein>
<dbReference type="EMBL" id="CM047744">
    <property type="protein sequence ID" value="KAJ0027727.1"/>
    <property type="molecule type" value="Genomic_DNA"/>
</dbReference>
<reference evidence="2" key="1">
    <citation type="journal article" date="2023" name="G3 (Bethesda)">
        <title>Genome assembly and association tests identify interacting loci associated with vigor, precocity, and sex in interspecific pistachio rootstocks.</title>
        <authorList>
            <person name="Palmer W."/>
            <person name="Jacygrad E."/>
            <person name="Sagayaradj S."/>
            <person name="Cavanaugh K."/>
            <person name="Han R."/>
            <person name="Bertier L."/>
            <person name="Beede B."/>
            <person name="Kafkas S."/>
            <person name="Golino D."/>
            <person name="Preece J."/>
            <person name="Michelmore R."/>
        </authorList>
    </citation>
    <scope>NUCLEOTIDE SEQUENCE [LARGE SCALE GENOMIC DNA]</scope>
</reference>
<accession>A0ACC0XZZ6</accession>